<sequence length="125" mass="14351">MSVRRRKTRPNGEIAAPGPDCQNAVLVLQGPENRRFRRRFRRDQRQFSGRSRTAHTHRRRHPEGEQRRRENHRFILQFGTAGTAQQQGILAGHEQIADVELEGAQFRTIDQTVLTVLSTVEKSGA</sequence>
<dbReference type="EMBL" id="VSSQ01022136">
    <property type="protein sequence ID" value="MPM68227.1"/>
    <property type="molecule type" value="Genomic_DNA"/>
</dbReference>
<name>A0A645BSL6_9ZZZZ</name>
<organism evidence="2">
    <name type="scientific">bioreactor metagenome</name>
    <dbReference type="NCBI Taxonomy" id="1076179"/>
    <lineage>
        <taxon>unclassified sequences</taxon>
        <taxon>metagenomes</taxon>
        <taxon>ecological metagenomes</taxon>
    </lineage>
</organism>
<accession>A0A645BSL6</accession>
<evidence type="ECO:0000256" key="1">
    <source>
        <dbReference type="SAM" id="MobiDB-lite"/>
    </source>
</evidence>
<protein>
    <submittedName>
        <fullName evidence="2">Uncharacterized protein</fullName>
    </submittedName>
</protein>
<gene>
    <name evidence="2" type="ORF">SDC9_115158</name>
</gene>
<feature type="compositionally biased region" description="Basic residues" evidence="1">
    <location>
        <begin position="52"/>
        <end position="61"/>
    </location>
</feature>
<reference evidence="2" key="1">
    <citation type="submission" date="2019-08" db="EMBL/GenBank/DDBJ databases">
        <authorList>
            <person name="Kucharzyk K."/>
            <person name="Murdoch R.W."/>
            <person name="Higgins S."/>
            <person name="Loffler F."/>
        </authorList>
    </citation>
    <scope>NUCLEOTIDE SEQUENCE</scope>
</reference>
<feature type="region of interest" description="Disordered" evidence="1">
    <location>
        <begin position="1"/>
        <end position="23"/>
    </location>
</feature>
<evidence type="ECO:0000313" key="2">
    <source>
        <dbReference type="EMBL" id="MPM68227.1"/>
    </source>
</evidence>
<dbReference type="AlphaFoldDB" id="A0A645BSL6"/>
<comment type="caution">
    <text evidence="2">The sequence shown here is derived from an EMBL/GenBank/DDBJ whole genome shotgun (WGS) entry which is preliminary data.</text>
</comment>
<proteinExistence type="predicted"/>
<feature type="region of interest" description="Disordered" evidence="1">
    <location>
        <begin position="37"/>
        <end position="71"/>
    </location>
</feature>